<dbReference type="Pfam" id="PF25082">
    <property type="entry name" value="GIPC1_GH2"/>
    <property type="match status" value="1"/>
</dbReference>
<dbReference type="Pfam" id="PF00595">
    <property type="entry name" value="PDZ"/>
    <property type="match status" value="1"/>
</dbReference>
<feature type="compositionally biased region" description="Polar residues" evidence="2">
    <location>
        <begin position="25"/>
        <end position="45"/>
    </location>
</feature>
<keyword evidence="5" id="KW-1185">Reference proteome</keyword>
<dbReference type="PANTHER" id="PTHR12259:SF1">
    <property type="entry name" value="GH21964P"/>
    <property type="match status" value="1"/>
</dbReference>
<dbReference type="EMBL" id="JARQWQ010000009">
    <property type="protein sequence ID" value="KAK2569919.1"/>
    <property type="molecule type" value="Genomic_DNA"/>
</dbReference>
<comment type="caution">
    <text evidence="4">The sequence shown here is derived from an EMBL/GenBank/DDBJ whole genome shotgun (WGS) entry which is preliminary data.</text>
</comment>
<dbReference type="FunFam" id="2.30.42.10:FF:000097">
    <property type="entry name" value="PDZ domain-containing protein GIPC1 isoform 1"/>
    <property type="match status" value="1"/>
</dbReference>
<protein>
    <submittedName>
        <fullName evidence="4">PDZ domain-containing protein GIPC1</fullName>
    </submittedName>
</protein>
<dbReference type="InterPro" id="IPR036034">
    <property type="entry name" value="PDZ_sf"/>
</dbReference>
<dbReference type="CDD" id="cd21180">
    <property type="entry name" value="GH2_GIPC"/>
    <property type="match status" value="1"/>
</dbReference>
<feature type="region of interest" description="Disordered" evidence="2">
    <location>
        <begin position="250"/>
        <end position="276"/>
    </location>
</feature>
<dbReference type="AlphaFoldDB" id="A0AAD9QYS5"/>
<dbReference type="InterPro" id="IPR056814">
    <property type="entry name" value="GIPC1-3_GH1"/>
</dbReference>
<feature type="compositionally biased region" description="Basic and acidic residues" evidence="2">
    <location>
        <begin position="13"/>
        <end position="23"/>
    </location>
</feature>
<dbReference type="SUPFAM" id="SSF50156">
    <property type="entry name" value="PDZ domain-like"/>
    <property type="match status" value="1"/>
</dbReference>
<organism evidence="4 5">
    <name type="scientific">Acropora cervicornis</name>
    <name type="common">Staghorn coral</name>
    <dbReference type="NCBI Taxonomy" id="6130"/>
    <lineage>
        <taxon>Eukaryota</taxon>
        <taxon>Metazoa</taxon>
        <taxon>Cnidaria</taxon>
        <taxon>Anthozoa</taxon>
        <taxon>Hexacorallia</taxon>
        <taxon>Scleractinia</taxon>
        <taxon>Astrocoeniina</taxon>
        <taxon>Acroporidae</taxon>
        <taxon>Acropora</taxon>
    </lineage>
</organism>
<evidence type="ECO:0000256" key="2">
    <source>
        <dbReference type="SAM" id="MobiDB-lite"/>
    </source>
</evidence>
<dbReference type="PROSITE" id="PS50106">
    <property type="entry name" value="PDZ"/>
    <property type="match status" value="1"/>
</dbReference>
<reference evidence="4" key="1">
    <citation type="journal article" date="2023" name="G3 (Bethesda)">
        <title>Whole genome assembly and annotation of the endangered Caribbean coral Acropora cervicornis.</title>
        <authorList>
            <person name="Selwyn J.D."/>
            <person name="Vollmer S.V."/>
        </authorList>
    </citation>
    <scope>NUCLEOTIDE SEQUENCE</scope>
    <source>
        <strain evidence="4">K2</strain>
    </source>
</reference>
<reference evidence="4" key="2">
    <citation type="journal article" date="2023" name="Science">
        <title>Genomic signatures of disease resistance in endangered staghorn corals.</title>
        <authorList>
            <person name="Vollmer S.V."/>
            <person name="Selwyn J.D."/>
            <person name="Despard B.A."/>
            <person name="Roesel C.L."/>
        </authorList>
    </citation>
    <scope>NUCLEOTIDE SEQUENCE</scope>
    <source>
        <strain evidence="4">K2</strain>
    </source>
</reference>
<dbReference type="Pfam" id="PF25083">
    <property type="entry name" value="GIPC1_GH1"/>
    <property type="match status" value="1"/>
</dbReference>
<evidence type="ECO:0000313" key="4">
    <source>
        <dbReference type="EMBL" id="KAK2569919.1"/>
    </source>
</evidence>
<feature type="compositionally biased region" description="Polar residues" evidence="2">
    <location>
        <begin position="254"/>
        <end position="264"/>
    </location>
</feature>
<evidence type="ECO:0000256" key="1">
    <source>
        <dbReference type="ARBA" id="ARBA00009011"/>
    </source>
</evidence>
<accession>A0AAD9QYS5</accession>
<dbReference type="PANTHER" id="PTHR12259">
    <property type="entry name" value="RGS-GAIP INTERACTING PROTEIN GIPC"/>
    <property type="match status" value="1"/>
</dbReference>
<dbReference type="SMART" id="SM00228">
    <property type="entry name" value="PDZ"/>
    <property type="match status" value="1"/>
</dbReference>
<dbReference type="Proteomes" id="UP001249851">
    <property type="component" value="Unassembled WGS sequence"/>
</dbReference>
<dbReference type="Gene3D" id="2.30.42.10">
    <property type="match status" value="1"/>
</dbReference>
<evidence type="ECO:0000313" key="5">
    <source>
        <dbReference type="Proteomes" id="UP001249851"/>
    </source>
</evidence>
<dbReference type="CDD" id="cd06707">
    <property type="entry name" value="PDZ_GIPC"/>
    <property type="match status" value="1"/>
</dbReference>
<feature type="compositionally biased region" description="Polar residues" evidence="2">
    <location>
        <begin position="54"/>
        <end position="67"/>
    </location>
</feature>
<dbReference type="InterPro" id="IPR017379">
    <property type="entry name" value="GIPC1/2/3"/>
</dbReference>
<feature type="region of interest" description="Disordered" evidence="2">
    <location>
        <begin position="1"/>
        <end position="83"/>
    </location>
</feature>
<gene>
    <name evidence="4" type="ORF">P5673_005778</name>
</gene>
<proteinExistence type="inferred from homology"/>
<sequence length="371" mass="40237">MPLFKKGGANFSDSRKSEGDKKGSNYRSSSFGAPSNGQVSATPQASVPPRPQHRGSNAASSRTSHPSAKQPEPRLQPQEEEPPASPKFVFYCQLAHGSPTGKVEGFTNVKELYHKIAEVFNLQATEILFCTLNTYRVDMERLLGGQIGLDDFIFAHIKGQQKTVSVSKTSPALGLTITDNGAGYAFIKRIKEGSIIDGVAQICVGDHIREINGRPVVGIRHYDVARMLRDLPVGEEITFELAEPVRGFEGIGPRTTSRGPTSADSPEASKAVGSGKATLRLRSKGPPVVETQEASAWEVKAAQKIDDLLESFLGIRDPDLAETLVTKSKALNNPSDFAMAVDEEFADFQFPDDFIFDIWGAISDSKSGRLQ</sequence>
<comment type="similarity">
    <text evidence="1">Belongs to the GIPC family.</text>
</comment>
<dbReference type="InterPro" id="IPR001478">
    <property type="entry name" value="PDZ"/>
</dbReference>
<dbReference type="InterPro" id="IPR055349">
    <property type="entry name" value="GH2_GIPC"/>
</dbReference>
<evidence type="ECO:0000259" key="3">
    <source>
        <dbReference type="PROSITE" id="PS50106"/>
    </source>
</evidence>
<feature type="domain" description="PDZ" evidence="3">
    <location>
        <begin position="163"/>
        <end position="230"/>
    </location>
</feature>
<name>A0AAD9QYS5_ACRCE</name>